<dbReference type="EMBL" id="CM047590">
    <property type="protein sequence ID" value="KAI9919591.1"/>
    <property type="molecule type" value="Genomic_DNA"/>
</dbReference>
<name>A0ACC0WNI9_9STRA</name>
<evidence type="ECO:0000313" key="1">
    <source>
        <dbReference type="EMBL" id="KAI9919591.1"/>
    </source>
</evidence>
<comment type="caution">
    <text evidence="1">The sequence shown here is derived from an EMBL/GenBank/DDBJ whole genome shotgun (WGS) entry which is preliminary data.</text>
</comment>
<protein>
    <submittedName>
        <fullName evidence="1">Uncharacterized protein</fullName>
    </submittedName>
</protein>
<sequence length="190" mass="21093">MPVEVERLATTFLRHPSTVKIRDDGSGKNKRIDQRVPVPRSAKEKVVVGAKIIVFVNIKKECDVVAKFRASLWCFRLILLLKKESGLSSVKKHFENLHFSPDFMLAIAVFSCGVPGQESLGMLIKLLDYSAYKVMGEDCSLSTIGSKSCQSTIFLSQVLALIAIAGLVYEKQKDEMDEPPPTILMECATK</sequence>
<dbReference type="Proteomes" id="UP001163321">
    <property type="component" value="Chromosome 11"/>
</dbReference>
<accession>A0ACC0WNI9</accession>
<keyword evidence="2" id="KW-1185">Reference proteome</keyword>
<organism evidence="1 2">
    <name type="scientific">Peronosclerospora sorghi</name>
    <dbReference type="NCBI Taxonomy" id="230839"/>
    <lineage>
        <taxon>Eukaryota</taxon>
        <taxon>Sar</taxon>
        <taxon>Stramenopiles</taxon>
        <taxon>Oomycota</taxon>
        <taxon>Peronosporomycetes</taxon>
        <taxon>Peronosporales</taxon>
        <taxon>Peronosporaceae</taxon>
        <taxon>Peronosclerospora</taxon>
    </lineage>
</organism>
<gene>
    <name evidence="1" type="ORF">PsorP6_017765</name>
</gene>
<proteinExistence type="predicted"/>
<reference evidence="1 2" key="1">
    <citation type="journal article" date="2022" name="bioRxiv">
        <title>The genome of the oomycete Peronosclerospora sorghi, a cosmopolitan pathogen of maize and sorghum, is inflated with dispersed pseudogenes.</title>
        <authorList>
            <person name="Fletcher K."/>
            <person name="Martin F."/>
            <person name="Isakeit T."/>
            <person name="Cavanaugh K."/>
            <person name="Magill C."/>
            <person name="Michelmore R."/>
        </authorList>
    </citation>
    <scope>NUCLEOTIDE SEQUENCE [LARGE SCALE GENOMIC DNA]</scope>
    <source>
        <strain evidence="1">P6</strain>
    </source>
</reference>
<evidence type="ECO:0000313" key="2">
    <source>
        <dbReference type="Proteomes" id="UP001163321"/>
    </source>
</evidence>